<reference evidence="2" key="1">
    <citation type="journal article" date="2019" name="Int. J. Syst. Evol. Microbiol.">
        <title>The Global Catalogue of Microorganisms (GCM) 10K type strain sequencing project: providing services to taxonomists for standard genome sequencing and annotation.</title>
        <authorList>
            <consortium name="The Broad Institute Genomics Platform"/>
            <consortium name="The Broad Institute Genome Sequencing Center for Infectious Disease"/>
            <person name="Wu L."/>
            <person name="Ma J."/>
        </authorList>
    </citation>
    <scope>NUCLEOTIDE SEQUENCE [LARGE SCALE GENOMIC DNA]</scope>
    <source>
        <strain evidence="2">CGMCC 1.6375</strain>
    </source>
</reference>
<keyword evidence="2" id="KW-1185">Reference proteome</keyword>
<dbReference type="EMBL" id="BMLI01000001">
    <property type="protein sequence ID" value="GGM83914.1"/>
    <property type="molecule type" value="Genomic_DNA"/>
</dbReference>
<dbReference type="Proteomes" id="UP000632339">
    <property type="component" value="Unassembled WGS sequence"/>
</dbReference>
<dbReference type="RefSeq" id="WP_019945696.1">
    <property type="nucleotide sequence ID" value="NZ_BMLI01000001.1"/>
</dbReference>
<evidence type="ECO:0000313" key="1">
    <source>
        <dbReference type="EMBL" id="GGM83914.1"/>
    </source>
</evidence>
<accession>A0ABQ2HLF5</accession>
<protein>
    <submittedName>
        <fullName evidence="1">Uncharacterized protein</fullName>
    </submittedName>
</protein>
<evidence type="ECO:0000313" key="2">
    <source>
        <dbReference type="Proteomes" id="UP000632339"/>
    </source>
</evidence>
<gene>
    <name evidence="1" type="ORF">GCM10010967_14670</name>
</gene>
<organism evidence="1 2">
    <name type="scientific">Dyadobacter beijingensis</name>
    <dbReference type="NCBI Taxonomy" id="365489"/>
    <lineage>
        <taxon>Bacteria</taxon>
        <taxon>Pseudomonadati</taxon>
        <taxon>Bacteroidota</taxon>
        <taxon>Cytophagia</taxon>
        <taxon>Cytophagales</taxon>
        <taxon>Spirosomataceae</taxon>
        <taxon>Dyadobacter</taxon>
    </lineage>
</organism>
<comment type="caution">
    <text evidence="1">The sequence shown here is derived from an EMBL/GenBank/DDBJ whole genome shotgun (WGS) entry which is preliminary data.</text>
</comment>
<sequence length="83" mass="9368">MKQGKTKYLSYIEETPKHYSELRDLAKIAASKAVTSAKAHNLPVTFVEDGWIVREDATGNQIKVSKIDKLPRKTRPGAKFRLP</sequence>
<proteinExistence type="predicted"/>
<name>A0ABQ2HLF5_9BACT</name>